<dbReference type="GO" id="GO:0071973">
    <property type="term" value="P:bacterial-type flagellum-dependent cell motility"/>
    <property type="evidence" value="ECO:0007669"/>
    <property type="project" value="InterPro"/>
</dbReference>
<dbReference type="Proteomes" id="UP000291338">
    <property type="component" value="Unassembled WGS sequence"/>
</dbReference>
<evidence type="ECO:0000256" key="10">
    <source>
        <dbReference type="SAM" id="MobiDB-lite"/>
    </source>
</evidence>
<dbReference type="SUPFAM" id="SSF160527">
    <property type="entry name" value="V-type ATPase subunit E-like"/>
    <property type="match status" value="1"/>
</dbReference>
<reference evidence="12 13" key="1">
    <citation type="submission" date="2018-01" db="EMBL/GenBank/DDBJ databases">
        <title>Co-occurrence of chitin degradation, pigmentation and bioactivity in marine Pseudoalteromonas.</title>
        <authorList>
            <person name="Paulsen S."/>
            <person name="Gram L."/>
            <person name="Machado H."/>
        </authorList>
    </citation>
    <scope>NUCLEOTIDE SEQUENCE [LARGE SCALE GENOMIC DNA]</scope>
    <source>
        <strain evidence="12 13">S3898</strain>
    </source>
</reference>
<dbReference type="PRINTS" id="PR01003">
    <property type="entry name" value="FLGFLIH"/>
</dbReference>
<dbReference type="GO" id="GO:0044781">
    <property type="term" value="P:bacterial-type flagellum organization"/>
    <property type="evidence" value="ECO:0007669"/>
    <property type="project" value="UniProtKB-KW"/>
</dbReference>
<dbReference type="RefSeq" id="WP_130256115.1">
    <property type="nucleotide sequence ID" value="NZ_PPSX01000050.1"/>
</dbReference>
<protein>
    <recommendedName>
        <fullName evidence="4">Flagellar assembly protein FliH</fullName>
    </recommendedName>
</protein>
<keyword evidence="12" id="KW-0966">Cell projection</keyword>
<keyword evidence="5" id="KW-0813">Transport</keyword>
<dbReference type="PANTHER" id="PTHR34982:SF1">
    <property type="entry name" value="FLAGELLAR ASSEMBLY PROTEIN FLIH"/>
    <property type="match status" value="1"/>
</dbReference>
<evidence type="ECO:0000313" key="12">
    <source>
        <dbReference type="EMBL" id="RZQ52563.1"/>
    </source>
</evidence>
<gene>
    <name evidence="12" type="ORF">C1E23_13675</name>
</gene>
<keyword evidence="7" id="KW-1005">Bacterial flagellum biogenesis</keyword>
<keyword evidence="6" id="KW-0963">Cytoplasm</keyword>
<keyword evidence="8" id="KW-0653">Protein transport</keyword>
<dbReference type="GO" id="GO:0003774">
    <property type="term" value="F:cytoskeletal motor activity"/>
    <property type="evidence" value="ECO:0007669"/>
    <property type="project" value="InterPro"/>
</dbReference>
<evidence type="ECO:0000256" key="2">
    <source>
        <dbReference type="ARBA" id="ARBA00004496"/>
    </source>
</evidence>
<proteinExistence type="inferred from homology"/>
<dbReference type="NCBIfam" id="NF004270">
    <property type="entry name" value="PRK05687.2-1"/>
    <property type="match status" value="1"/>
</dbReference>
<dbReference type="Pfam" id="PF02108">
    <property type="entry name" value="FliH"/>
    <property type="match status" value="1"/>
</dbReference>
<feature type="domain" description="Flagellar assembly protein FliH/Type III secretion system HrpE" evidence="11">
    <location>
        <begin position="135"/>
        <end position="262"/>
    </location>
</feature>
<evidence type="ECO:0000256" key="5">
    <source>
        <dbReference type="ARBA" id="ARBA00022448"/>
    </source>
</evidence>
<comment type="function">
    <text evidence="1">Needed for flagellar regrowth and assembly.</text>
</comment>
<keyword evidence="12" id="KW-0969">Cilium</keyword>
<organism evidence="12 13">
    <name type="scientific">Pseudoalteromonas phenolica</name>
    <dbReference type="NCBI Taxonomy" id="161398"/>
    <lineage>
        <taxon>Bacteria</taxon>
        <taxon>Pseudomonadati</taxon>
        <taxon>Pseudomonadota</taxon>
        <taxon>Gammaproteobacteria</taxon>
        <taxon>Alteromonadales</taxon>
        <taxon>Pseudoalteromonadaceae</taxon>
        <taxon>Pseudoalteromonas</taxon>
    </lineage>
</organism>
<evidence type="ECO:0000256" key="3">
    <source>
        <dbReference type="ARBA" id="ARBA00006602"/>
    </source>
</evidence>
<sequence>MSDRKFYKGKPVEGGAIDELLKSWPIPDVSEDETKYSGRSTAFGQPLEQVYQKQHQAKEAEPEAQEPEEFPTLTLEELEQIRQDAYEEGIKQGHEQGYIEGFEKGVNDGKEAGYKEGIEIGKEQGLNDAKPLVEEKLQYLGQLIEGIAAPLNKVDETVEKQLVHLAKLLAEQVVFKELQTHPELILVALKKAIDALPMGEQAVKIHLNPEDLSLAEEAYGVEHLQQEHWQLVAEPTLDRGGCEVKTAQSSIDMTLKTRLNEIMDKFLHDSGI</sequence>
<dbReference type="PANTHER" id="PTHR34982">
    <property type="entry name" value="YOP PROTEINS TRANSLOCATION PROTEIN L"/>
    <property type="match status" value="1"/>
</dbReference>
<feature type="region of interest" description="Disordered" evidence="10">
    <location>
        <begin position="17"/>
        <end position="70"/>
    </location>
</feature>
<comment type="similarity">
    <text evidence="3">Belongs to the FliH family.</text>
</comment>
<dbReference type="InterPro" id="IPR000563">
    <property type="entry name" value="Flag_FliH"/>
</dbReference>
<evidence type="ECO:0000256" key="1">
    <source>
        <dbReference type="ARBA" id="ARBA00003041"/>
    </source>
</evidence>
<evidence type="ECO:0000256" key="6">
    <source>
        <dbReference type="ARBA" id="ARBA00022490"/>
    </source>
</evidence>
<evidence type="ECO:0000313" key="13">
    <source>
        <dbReference type="Proteomes" id="UP000291338"/>
    </source>
</evidence>
<comment type="subcellular location">
    <subcellularLocation>
        <location evidence="2">Cytoplasm</location>
    </subcellularLocation>
</comment>
<dbReference type="GO" id="GO:0009288">
    <property type="term" value="C:bacterial-type flagellum"/>
    <property type="evidence" value="ECO:0007669"/>
    <property type="project" value="InterPro"/>
</dbReference>
<evidence type="ECO:0000256" key="4">
    <source>
        <dbReference type="ARBA" id="ARBA00016507"/>
    </source>
</evidence>
<dbReference type="InterPro" id="IPR018035">
    <property type="entry name" value="Flagellar_FliH/T3SS_HrpE"/>
</dbReference>
<dbReference type="AlphaFoldDB" id="A0A4Q7IK64"/>
<keyword evidence="12" id="KW-0282">Flagellum</keyword>
<name>A0A4Q7IK64_9GAMM</name>
<evidence type="ECO:0000256" key="9">
    <source>
        <dbReference type="ARBA" id="ARBA00023225"/>
    </source>
</evidence>
<dbReference type="InterPro" id="IPR051472">
    <property type="entry name" value="T3SS_Stator/FliH"/>
</dbReference>
<accession>A0A4Q7IK64</accession>
<evidence type="ECO:0000256" key="8">
    <source>
        <dbReference type="ARBA" id="ARBA00022927"/>
    </source>
</evidence>
<dbReference type="EMBL" id="PPSX01000050">
    <property type="protein sequence ID" value="RZQ52563.1"/>
    <property type="molecule type" value="Genomic_DNA"/>
</dbReference>
<evidence type="ECO:0000256" key="7">
    <source>
        <dbReference type="ARBA" id="ARBA00022795"/>
    </source>
</evidence>
<comment type="caution">
    <text evidence="12">The sequence shown here is derived from an EMBL/GenBank/DDBJ whole genome shotgun (WGS) entry which is preliminary data.</text>
</comment>
<dbReference type="GO" id="GO:0015031">
    <property type="term" value="P:protein transport"/>
    <property type="evidence" value="ECO:0007669"/>
    <property type="project" value="UniProtKB-KW"/>
</dbReference>
<keyword evidence="9" id="KW-1006">Bacterial flagellum protein export</keyword>
<dbReference type="GO" id="GO:0005829">
    <property type="term" value="C:cytosol"/>
    <property type="evidence" value="ECO:0007669"/>
    <property type="project" value="TreeGrafter"/>
</dbReference>
<evidence type="ECO:0000259" key="11">
    <source>
        <dbReference type="Pfam" id="PF02108"/>
    </source>
</evidence>